<dbReference type="InterPro" id="IPR040442">
    <property type="entry name" value="Pyrv_kinase-like_dom_sf"/>
</dbReference>
<reference evidence="1" key="1">
    <citation type="submission" date="2017-05" db="EMBL/GenBank/DDBJ databases">
        <authorList>
            <consortium name="The Broad Institute Genomics Platform"/>
            <consortium name="The Broad Institute Genomic Center for Infectious Diseases"/>
            <person name="Earl A."/>
            <person name="Manson A."/>
            <person name="Schwartman J."/>
            <person name="Gilmore M."/>
            <person name="Abouelleil A."/>
            <person name="Cao P."/>
            <person name="Chapman S."/>
            <person name="Cusick C."/>
            <person name="Shea T."/>
            <person name="Young S."/>
            <person name="Neafsey D."/>
            <person name="Nusbaum C."/>
            <person name="Birren B."/>
        </authorList>
    </citation>
    <scope>NUCLEOTIDE SEQUENCE</scope>
    <source>
        <strain evidence="1">7F3_DIV0205</strain>
    </source>
</reference>
<evidence type="ECO:0000313" key="2">
    <source>
        <dbReference type="Proteomes" id="UP000194948"/>
    </source>
</evidence>
<sequence>MKEAKVMQFRTAHKKDKPLVLLNIWDVTTATELIQKKIKLIPTGSFAMADFYSYQDGEKMPFEEILGFIEQVNGENHYITVDIEAGYASNLTDLALNVEGVVNNGAVGINIEDKRPNLDTLYSIEEQCERLVCIKQKLNAMKKDLFINVRTDLYFTGDIVQNNQNERLLNQTITRIKAYEKTGIDGIFIPGLKNKKHIKKIAAETTLPINIMLDIKEDSIADYLNSGVSRISFGPSIYFLYNEQENQELAAFYTSLLTDLAELEEKERIELFRLK</sequence>
<organism evidence="1 2">
    <name type="scientific">Candidatus Enterococcus palustris</name>
    <dbReference type="NCBI Taxonomy" id="1834189"/>
    <lineage>
        <taxon>Bacteria</taxon>
        <taxon>Bacillati</taxon>
        <taxon>Bacillota</taxon>
        <taxon>Bacilli</taxon>
        <taxon>Lactobacillales</taxon>
        <taxon>Enterococcaceae</taxon>
        <taxon>Enterococcus</taxon>
    </lineage>
</organism>
<dbReference type="AlphaFoldDB" id="A0AAQ3Y7X2"/>
<dbReference type="SUPFAM" id="SSF51621">
    <property type="entry name" value="Phosphoenolpyruvate/pyruvate domain"/>
    <property type="match status" value="1"/>
</dbReference>
<dbReference type="CDD" id="cd00377">
    <property type="entry name" value="ICL_PEPM"/>
    <property type="match status" value="1"/>
</dbReference>
<dbReference type="Pfam" id="PF13714">
    <property type="entry name" value="PEP_mutase"/>
    <property type="match status" value="1"/>
</dbReference>
<evidence type="ECO:0008006" key="3">
    <source>
        <dbReference type="Google" id="ProtNLM"/>
    </source>
</evidence>
<keyword evidence="2" id="KW-1185">Reference proteome</keyword>
<accession>A0AAQ3Y7X2</accession>
<dbReference type="Gene3D" id="3.20.20.60">
    <property type="entry name" value="Phosphoenolpyruvate-binding domains"/>
    <property type="match status" value="1"/>
</dbReference>
<gene>
    <name evidence="1" type="ORF">A5821_002362</name>
</gene>
<evidence type="ECO:0000313" key="1">
    <source>
        <dbReference type="EMBL" id="WYK01225.1"/>
    </source>
</evidence>
<dbReference type="InterPro" id="IPR039556">
    <property type="entry name" value="ICL/PEPM"/>
</dbReference>
<dbReference type="EMBL" id="CP147244">
    <property type="protein sequence ID" value="WYK01225.1"/>
    <property type="molecule type" value="Genomic_DNA"/>
</dbReference>
<proteinExistence type="predicted"/>
<protein>
    <recommendedName>
        <fullName evidence="3">Isocitrate lyase/phosphoenolpyruvate mutase family protein</fullName>
    </recommendedName>
</protein>
<reference evidence="1" key="2">
    <citation type="submission" date="2024-03" db="EMBL/GenBank/DDBJ databases">
        <title>The Genome Sequence of Enterococcus sp. DIV0205d.</title>
        <authorList>
            <consortium name="The Broad Institute Genomics Platform"/>
            <consortium name="The Broad Institute Microbial Omics Core"/>
            <consortium name="The Broad Institute Genomic Center for Infectious Diseases"/>
            <person name="Earl A."/>
            <person name="Manson A."/>
            <person name="Gilmore M."/>
            <person name="Schwartman J."/>
            <person name="Shea T."/>
            <person name="Abouelleil A."/>
            <person name="Cao P."/>
            <person name="Chapman S."/>
            <person name="Cusick C."/>
            <person name="Young S."/>
            <person name="Neafsey D."/>
            <person name="Nusbaum C."/>
            <person name="Birren B."/>
        </authorList>
    </citation>
    <scope>NUCLEOTIDE SEQUENCE</scope>
    <source>
        <strain evidence="1">7F3_DIV0205</strain>
    </source>
</reference>
<dbReference type="Proteomes" id="UP000194948">
    <property type="component" value="Chromosome"/>
</dbReference>
<dbReference type="PANTHER" id="PTHR42905">
    <property type="entry name" value="PHOSPHOENOLPYRUVATE CARBOXYLASE"/>
    <property type="match status" value="1"/>
</dbReference>
<dbReference type="RefSeq" id="WP_086314747.1">
    <property type="nucleotide sequence ID" value="NZ_CP147244.1"/>
</dbReference>
<name>A0AAQ3Y7X2_9ENTE</name>
<dbReference type="PANTHER" id="PTHR42905:SF16">
    <property type="entry name" value="CARBOXYPHOSPHONOENOLPYRUVATE PHOSPHONOMUTASE-LIKE PROTEIN (AFU_ORTHOLOGUE AFUA_5G07230)"/>
    <property type="match status" value="1"/>
</dbReference>
<dbReference type="GO" id="GO:0003824">
    <property type="term" value="F:catalytic activity"/>
    <property type="evidence" value="ECO:0007669"/>
    <property type="project" value="InterPro"/>
</dbReference>
<dbReference type="InterPro" id="IPR015813">
    <property type="entry name" value="Pyrv/PenolPyrv_kinase-like_dom"/>
</dbReference>